<comment type="caution">
    <text evidence="1">The sequence shown here is derived from an EMBL/GenBank/DDBJ whole genome shotgun (WGS) entry which is preliminary data.</text>
</comment>
<gene>
    <name evidence="1" type="ORF">RRF57_002744</name>
</gene>
<name>A0AAN7UJG4_9PEZI</name>
<evidence type="ECO:0000313" key="2">
    <source>
        <dbReference type="Proteomes" id="UP001305414"/>
    </source>
</evidence>
<sequence length="190" mass="20688">MTGGSIIFTSRYPDCGLQTSSPIALKSFKVEDGAQLLKRYLKFPSAQLADMLNDEKALKSLSERVDGLPLGLHAIAGLINARKSTTASRFLALYDKGSRKLLKSSARIVDYEADTSRVVGKEHVLDRIWYMTFGQLDAQIAEGEFPRPRLLLGVCALFCPDGISLSLLGQTLVDSSSGNVPFSPFGDEVE</sequence>
<proteinExistence type="predicted"/>
<keyword evidence="2" id="KW-1185">Reference proteome</keyword>
<dbReference type="AlphaFoldDB" id="A0AAN7UJG4"/>
<reference evidence="1 2" key="1">
    <citation type="submission" date="2023-10" db="EMBL/GenBank/DDBJ databases">
        <title>Draft genome sequence of Xylaria bambusicola isolate GMP-LS, the root and basal stem rot pathogen of sugarcane in Indonesia.</title>
        <authorList>
            <person name="Selvaraj P."/>
            <person name="Muralishankar V."/>
            <person name="Muruganantham S."/>
            <person name="Sp S."/>
            <person name="Haryani S."/>
            <person name="Lau K.J.X."/>
            <person name="Naqvi N.I."/>
        </authorList>
    </citation>
    <scope>NUCLEOTIDE SEQUENCE [LARGE SCALE GENOMIC DNA]</scope>
    <source>
        <strain evidence="1">GMP-LS</strain>
    </source>
</reference>
<dbReference type="Proteomes" id="UP001305414">
    <property type="component" value="Unassembled WGS sequence"/>
</dbReference>
<evidence type="ECO:0000313" key="1">
    <source>
        <dbReference type="EMBL" id="KAK5627029.1"/>
    </source>
</evidence>
<protein>
    <submittedName>
        <fullName evidence="1">Uncharacterized protein</fullName>
    </submittedName>
</protein>
<accession>A0AAN7UJG4</accession>
<organism evidence="1 2">
    <name type="scientific">Xylaria bambusicola</name>
    <dbReference type="NCBI Taxonomy" id="326684"/>
    <lineage>
        <taxon>Eukaryota</taxon>
        <taxon>Fungi</taxon>
        <taxon>Dikarya</taxon>
        <taxon>Ascomycota</taxon>
        <taxon>Pezizomycotina</taxon>
        <taxon>Sordariomycetes</taxon>
        <taxon>Xylariomycetidae</taxon>
        <taxon>Xylariales</taxon>
        <taxon>Xylariaceae</taxon>
        <taxon>Xylaria</taxon>
    </lineage>
</organism>
<dbReference type="EMBL" id="JAWHQM010000004">
    <property type="protein sequence ID" value="KAK5627029.1"/>
    <property type="molecule type" value="Genomic_DNA"/>
</dbReference>